<dbReference type="Gene3D" id="3.30.70.260">
    <property type="match status" value="1"/>
</dbReference>
<dbReference type="FunFam" id="3.30.70.260:FF:000001">
    <property type="entry name" value="Acetolactate synthase, small subunit"/>
    <property type="match status" value="1"/>
</dbReference>
<dbReference type="AlphaFoldDB" id="A0A062U8M9"/>
<dbReference type="GO" id="GO:0009097">
    <property type="term" value="P:isoleucine biosynthetic process"/>
    <property type="evidence" value="ECO:0007669"/>
    <property type="project" value="UniProtKB-UniRule"/>
</dbReference>
<comment type="function">
    <text evidence="8">Catalyzes the conversion of 2 pyruvate molecules into acetolactate in the first common step of the biosynthetic pathway of the branched-amino acids such as leucine, isoleucine, and valine.</text>
</comment>
<accession>A0A328JZL1</accession>
<keyword evidence="10" id="KW-1185">Reference proteome</keyword>
<dbReference type="Pfam" id="PF10369">
    <property type="entry name" value="ALS_ss_C"/>
    <property type="match status" value="1"/>
</dbReference>
<dbReference type="InterPro" id="IPR027271">
    <property type="entry name" value="Acetolactate_synth/TF_NikR_C"/>
</dbReference>
<dbReference type="EC" id="2.2.1.6" evidence="8"/>
<dbReference type="PANTHER" id="PTHR30239:SF0">
    <property type="entry name" value="ACETOLACTATE SYNTHASE SMALL SUBUNIT 1, CHLOROPLASTIC"/>
    <property type="match status" value="1"/>
</dbReference>
<dbReference type="GO" id="GO:1990610">
    <property type="term" value="F:acetolactate synthase regulator activity"/>
    <property type="evidence" value="ECO:0007669"/>
    <property type="project" value="UniProtKB-UniRule"/>
</dbReference>
<dbReference type="InterPro" id="IPR039557">
    <property type="entry name" value="AHAS_ACT"/>
</dbReference>
<dbReference type="STRING" id="1280941.HY2_00260"/>
<dbReference type="Pfam" id="PF22629">
    <property type="entry name" value="ACT_AHAS_ss"/>
    <property type="match status" value="1"/>
</dbReference>
<evidence type="ECO:0000256" key="5">
    <source>
        <dbReference type="ARBA" id="ARBA00022605"/>
    </source>
</evidence>
<evidence type="ECO:0000256" key="1">
    <source>
        <dbReference type="ARBA" id="ARBA00004974"/>
    </source>
</evidence>
<gene>
    <name evidence="9" type="ORF">HY3_00810</name>
</gene>
<dbReference type="CDD" id="cd04878">
    <property type="entry name" value="ACT_AHAS"/>
    <property type="match status" value="1"/>
</dbReference>
<evidence type="ECO:0000313" key="10">
    <source>
        <dbReference type="Proteomes" id="UP000249123"/>
    </source>
</evidence>
<comment type="pathway">
    <text evidence="2 8">Amino-acid biosynthesis; L-valine biosynthesis; L-valine from pyruvate: step 1/4.</text>
</comment>
<comment type="caution">
    <text evidence="9">The sequence shown here is derived from an EMBL/GenBank/DDBJ whole genome shotgun (WGS) entry which is preliminary data.</text>
</comment>
<dbReference type="InterPro" id="IPR019455">
    <property type="entry name" value="Acetolactate_synth_ssu_C"/>
</dbReference>
<evidence type="ECO:0000256" key="8">
    <source>
        <dbReference type="RuleBase" id="RU368092"/>
    </source>
</evidence>
<sequence>MSDGSAGSPPQGNPKSAYFLSHADEEIERRTLAVMVDNEPGVLARVVGLFSGRGYNIDSLTVAEVDASQHQSRITIVTEGTPHILEQIEAQLLRLVPVGEVIDITKSKRGIERELALVKVAGKGEARVEALRISQIFRANVIDTTNESFIFELTGASDKITQFVDLMRPLGLVEVSRTGVLSIKRGKEKG</sequence>
<keyword evidence="6 8" id="KW-0100">Branched-chain amino acid biosynthesis</keyword>
<dbReference type="GO" id="GO:0009099">
    <property type="term" value="P:L-valine biosynthetic process"/>
    <property type="evidence" value="ECO:0007669"/>
    <property type="project" value="UniProtKB-UniRule"/>
</dbReference>
<dbReference type="GO" id="GO:0005829">
    <property type="term" value="C:cytosol"/>
    <property type="evidence" value="ECO:0007669"/>
    <property type="project" value="TreeGrafter"/>
</dbReference>
<dbReference type="EMBL" id="AWFB01000001">
    <property type="protein sequence ID" value="RAN36152.1"/>
    <property type="molecule type" value="Genomic_DNA"/>
</dbReference>
<reference evidence="9 10" key="1">
    <citation type="submission" date="2013-04" db="EMBL/GenBank/DDBJ databases">
        <title>Hyphomonas sp. T24B3 Genome Sequencing.</title>
        <authorList>
            <person name="Lai Q."/>
            <person name="Shao Z."/>
        </authorList>
    </citation>
    <scope>NUCLEOTIDE SEQUENCE [LARGE SCALE GENOMIC DNA]</scope>
    <source>
        <strain evidence="9 10">T24B3</strain>
    </source>
</reference>
<dbReference type="NCBIfam" id="TIGR00119">
    <property type="entry name" value="acolac_sm"/>
    <property type="match status" value="1"/>
</dbReference>
<keyword evidence="8" id="KW-0808">Transferase</keyword>
<dbReference type="InterPro" id="IPR054480">
    <property type="entry name" value="AHAS_small-like_ACT"/>
</dbReference>
<dbReference type="eggNOG" id="COG0440">
    <property type="taxonomic scope" value="Bacteria"/>
</dbReference>
<dbReference type="GO" id="GO:0003984">
    <property type="term" value="F:acetolactate synthase activity"/>
    <property type="evidence" value="ECO:0007669"/>
    <property type="project" value="UniProtKB-UniRule"/>
</dbReference>
<dbReference type="PROSITE" id="PS51671">
    <property type="entry name" value="ACT"/>
    <property type="match status" value="1"/>
</dbReference>
<dbReference type="RefSeq" id="WP_034823529.1">
    <property type="nucleotide sequence ID" value="NZ_AWFA01000001.1"/>
</dbReference>
<dbReference type="Gene3D" id="3.30.70.1150">
    <property type="entry name" value="ACT-like. Chain A, domain 2"/>
    <property type="match status" value="1"/>
</dbReference>
<dbReference type="InterPro" id="IPR002912">
    <property type="entry name" value="ACT_dom"/>
</dbReference>
<evidence type="ECO:0000256" key="6">
    <source>
        <dbReference type="ARBA" id="ARBA00023304"/>
    </source>
</evidence>
<dbReference type="InterPro" id="IPR045865">
    <property type="entry name" value="ACT-like_dom_sf"/>
</dbReference>
<name>A0A062U8M9_9PROT</name>
<dbReference type="UniPathway" id="UPA00047">
    <property type="reaction ID" value="UER00055"/>
</dbReference>
<proteinExistence type="inferred from homology"/>
<comment type="similarity">
    <text evidence="3 8">Belongs to the acetolactate synthase small subunit family.</text>
</comment>
<dbReference type="Proteomes" id="UP000249123">
    <property type="component" value="Unassembled WGS sequence"/>
</dbReference>
<protein>
    <recommendedName>
        <fullName evidence="8">Acetolactate synthase small subunit</fullName>
        <shortName evidence="8">AHAS</shortName>
        <shortName evidence="8">ALS</shortName>
        <ecNumber evidence="8">2.2.1.6</ecNumber>
    </recommendedName>
    <alternativeName>
        <fullName evidence="8">Acetohydroxy-acid synthase small subunit</fullName>
    </alternativeName>
</protein>
<keyword evidence="5 8" id="KW-0028">Amino-acid biosynthesis</keyword>
<accession>A0A062U8M9</accession>
<dbReference type="NCBIfam" id="NF008864">
    <property type="entry name" value="PRK11895.1"/>
    <property type="match status" value="1"/>
</dbReference>
<evidence type="ECO:0000313" key="9">
    <source>
        <dbReference type="EMBL" id="RAN36152.1"/>
    </source>
</evidence>
<dbReference type="UniPathway" id="UPA00049">
    <property type="reaction ID" value="UER00059"/>
</dbReference>
<comment type="catalytic activity">
    <reaction evidence="7 8">
        <text>2 pyruvate + H(+) = (2S)-2-acetolactate + CO2</text>
        <dbReference type="Rhea" id="RHEA:25249"/>
        <dbReference type="ChEBI" id="CHEBI:15361"/>
        <dbReference type="ChEBI" id="CHEBI:15378"/>
        <dbReference type="ChEBI" id="CHEBI:16526"/>
        <dbReference type="ChEBI" id="CHEBI:58476"/>
        <dbReference type="EC" id="2.2.1.6"/>
    </reaction>
</comment>
<evidence type="ECO:0000256" key="7">
    <source>
        <dbReference type="ARBA" id="ARBA00048670"/>
    </source>
</evidence>
<evidence type="ECO:0000256" key="3">
    <source>
        <dbReference type="ARBA" id="ARBA00006341"/>
    </source>
</evidence>
<organism evidence="9 10">
    <name type="scientific">Hyphomonas pacifica</name>
    <dbReference type="NCBI Taxonomy" id="1280941"/>
    <lineage>
        <taxon>Bacteria</taxon>
        <taxon>Pseudomonadati</taxon>
        <taxon>Pseudomonadota</taxon>
        <taxon>Alphaproteobacteria</taxon>
        <taxon>Hyphomonadales</taxon>
        <taxon>Hyphomonadaceae</taxon>
        <taxon>Hyphomonas</taxon>
    </lineage>
</organism>
<evidence type="ECO:0000256" key="4">
    <source>
        <dbReference type="ARBA" id="ARBA00011744"/>
    </source>
</evidence>
<dbReference type="InterPro" id="IPR004789">
    <property type="entry name" value="Acetalactate_synth_ssu"/>
</dbReference>
<dbReference type="OrthoDB" id="9787365at2"/>
<comment type="subunit">
    <text evidence="4 8">Dimer of large and small chains.</text>
</comment>
<comment type="pathway">
    <text evidence="1 8">Amino-acid biosynthesis; L-isoleucine biosynthesis; L-isoleucine from 2-oxobutanoate: step 1/4.</text>
</comment>
<dbReference type="SUPFAM" id="SSF55021">
    <property type="entry name" value="ACT-like"/>
    <property type="match status" value="2"/>
</dbReference>
<dbReference type="PANTHER" id="PTHR30239">
    <property type="entry name" value="ACETOLACTATE SYNTHASE SMALL SUBUNIT"/>
    <property type="match status" value="1"/>
</dbReference>
<evidence type="ECO:0000256" key="2">
    <source>
        <dbReference type="ARBA" id="ARBA00005025"/>
    </source>
</evidence>